<dbReference type="Gene3D" id="2.40.50.140">
    <property type="entry name" value="Nucleic acid-binding proteins"/>
    <property type="match status" value="1"/>
</dbReference>
<dbReference type="AlphaFoldDB" id="A0AAJ0B477"/>
<feature type="non-terminal residue" evidence="1">
    <location>
        <position position="145"/>
    </location>
</feature>
<dbReference type="GO" id="GO:0003723">
    <property type="term" value="F:RNA binding"/>
    <property type="evidence" value="ECO:0007669"/>
    <property type="project" value="InterPro"/>
</dbReference>
<dbReference type="InterPro" id="IPR001884">
    <property type="entry name" value="IF5A-like"/>
</dbReference>
<comment type="caution">
    <text evidence="1">The sequence shown here is derived from an EMBL/GenBank/DDBJ whole genome shotgun (WGS) entry which is preliminary data.</text>
</comment>
<accession>A0AAJ0B477</accession>
<reference evidence="1" key="1">
    <citation type="submission" date="2023-06" db="EMBL/GenBank/DDBJ databases">
        <title>Genome-scale phylogeny and comparative genomics of the fungal order Sordariales.</title>
        <authorList>
            <consortium name="Lawrence Berkeley National Laboratory"/>
            <person name="Hensen N."/>
            <person name="Bonometti L."/>
            <person name="Westerberg I."/>
            <person name="Brannstrom I.O."/>
            <person name="Guillou S."/>
            <person name="Cros-Aarteil S."/>
            <person name="Calhoun S."/>
            <person name="Haridas S."/>
            <person name="Kuo A."/>
            <person name="Mondo S."/>
            <person name="Pangilinan J."/>
            <person name="Riley R."/>
            <person name="Labutti K."/>
            <person name="Andreopoulos B."/>
            <person name="Lipzen A."/>
            <person name="Chen C."/>
            <person name="Yanf M."/>
            <person name="Daum C."/>
            <person name="Ng V."/>
            <person name="Clum A."/>
            <person name="Steindorff A."/>
            <person name="Ohm R."/>
            <person name="Martin F."/>
            <person name="Silar P."/>
            <person name="Natvig D."/>
            <person name="Lalanne C."/>
            <person name="Gautier V."/>
            <person name="Ament-Velasquez S.L."/>
            <person name="Kruys A."/>
            <person name="Hutchinson M.I."/>
            <person name="Powell A.J."/>
            <person name="Barry K."/>
            <person name="Miller A.N."/>
            <person name="Grigoriev I.V."/>
            <person name="Debuchy R."/>
            <person name="Gladieux P."/>
            <person name="Thoren M.H."/>
            <person name="Johannesson H."/>
        </authorList>
    </citation>
    <scope>NUCLEOTIDE SEQUENCE</scope>
    <source>
        <strain evidence="1">PSN4</strain>
    </source>
</reference>
<feature type="non-terminal residue" evidence="1">
    <location>
        <position position="1"/>
    </location>
</feature>
<gene>
    <name evidence="1" type="ORF">QBC47DRAFT_434405</name>
</gene>
<dbReference type="InterPro" id="IPR008991">
    <property type="entry name" value="Translation_prot_SH3-like_sf"/>
</dbReference>
<dbReference type="EMBL" id="MU839842">
    <property type="protein sequence ID" value="KAK1751388.1"/>
    <property type="molecule type" value="Genomic_DNA"/>
</dbReference>
<dbReference type="GO" id="GO:0043022">
    <property type="term" value="F:ribosome binding"/>
    <property type="evidence" value="ECO:0007669"/>
    <property type="project" value="InterPro"/>
</dbReference>
<dbReference type="GO" id="GO:0003746">
    <property type="term" value="F:translation elongation factor activity"/>
    <property type="evidence" value="ECO:0007669"/>
    <property type="project" value="InterPro"/>
</dbReference>
<organism evidence="1 2">
    <name type="scientific">Echria macrotheca</name>
    <dbReference type="NCBI Taxonomy" id="438768"/>
    <lineage>
        <taxon>Eukaryota</taxon>
        <taxon>Fungi</taxon>
        <taxon>Dikarya</taxon>
        <taxon>Ascomycota</taxon>
        <taxon>Pezizomycotina</taxon>
        <taxon>Sordariomycetes</taxon>
        <taxon>Sordariomycetidae</taxon>
        <taxon>Sordariales</taxon>
        <taxon>Schizotheciaceae</taxon>
        <taxon>Echria</taxon>
    </lineage>
</organism>
<name>A0AAJ0B477_9PEZI</name>
<evidence type="ECO:0000313" key="1">
    <source>
        <dbReference type="EMBL" id="KAK1751388.1"/>
    </source>
</evidence>
<sequence>SSPVVRIPSEHVRLGDILLLQGRPSQVIRISTSAATGRHRYLGVDLFTGEHREESSFITHPVHAPEVTIHIVLGPVFKQYQLLDLAHDGAAVAMTETGNVRRGVRVLNSVRRRLTETFKGGKASILVLVVATNEDGEIIVDMKPV</sequence>
<dbReference type="InterPro" id="IPR014722">
    <property type="entry name" value="Rib_uL2_dom2"/>
</dbReference>
<dbReference type="GO" id="GO:0045901">
    <property type="term" value="P:positive regulation of translational elongation"/>
    <property type="evidence" value="ECO:0007669"/>
    <property type="project" value="InterPro"/>
</dbReference>
<keyword evidence="2" id="KW-1185">Reference proteome</keyword>
<dbReference type="InterPro" id="IPR012340">
    <property type="entry name" value="NA-bd_OB-fold"/>
</dbReference>
<dbReference type="SUPFAM" id="SSF50104">
    <property type="entry name" value="Translation proteins SH3-like domain"/>
    <property type="match status" value="1"/>
</dbReference>
<dbReference type="Proteomes" id="UP001239445">
    <property type="component" value="Unassembled WGS sequence"/>
</dbReference>
<dbReference type="Gene3D" id="2.30.30.30">
    <property type="match status" value="1"/>
</dbReference>
<proteinExistence type="predicted"/>
<keyword evidence="1" id="KW-0648">Protein biosynthesis</keyword>
<protein>
    <submittedName>
        <fullName evidence="1">Eukaryotic translation initiation factor-like protein 5A-1</fullName>
    </submittedName>
</protein>
<dbReference type="SUPFAM" id="SSF50249">
    <property type="entry name" value="Nucleic acid-binding proteins"/>
    <property type="match status" value="1"/>
</dbReference>
<dbReference type="GO" id="GO:0003743">
    <property type="term" value="F:translation initiation factor activity"/>
    <property type="evidence" value="ECO:0007669"/>
    <property type="project" value="UniProtKB-KW"/>
</dbReference>
<keyword evidence="1" id="KW-0396">Initiation factor</keyword>
<evidence type="ECO:0000313" key="2">
    <source>
        <dbReference type="Proteomes" id="UP001239445"/>
    </source>
</evidence>
<dbReference type="PANTHER" id="PTHR11673">
    <property type="entry name" value="TRANSLATION INITIATION FACTOR 5A FAMILY MEMBER"/>
    <property type="match status" value="1"/>
</dbReference>